<keyword evidence="5" id="KW-0073">Auxin biosynthesis</keyword>
<dbReference type="KEGG" id="lpy:FIV34_16435"/>
<keyword evidence="10" id="KW-1185">Reference proteome</keyword>
<dbReference type="AlphaFoldDB" id="A0A4Y5Z5D8"/>
<name>A0A4Y5Z5D8_9GAMM</name>
<evidence type="ECO:0000313" key="9">
    <source>
        <dbReference type="EMBL" id="QDE40680.1"/>
    </source>
</evidence>
<evidence type="ECO:0000256" key="4">
    <source>
        <dbReference type="ARBA" id="ARBA00017871"/>
    </source>
</evidence>
<evidence type="ECO:0000313" key="10">
    <source>
        <dbReference type="Proteomes" id="UP000316093"/>
    </source>
</evidence>
<evidence type="ECO:0000256" key="2">
    <source>
        <dbReference type="ARBA" id="ARBA00005833"/>
    </source>
</evidence>
<dbReference type="GO" id="GO:0009851">
    <property type="term" value="P:auxin biosynthetic process"/>
    <property type="evidence" value="ECO:0007669"/>
    <property type="project" value="UniProtKB-KW"/>
</dbReference>
<evidence type="ECO:0000256" key="3">
    <source>
        <dbReference type="ARBA" id="ARBA00012535"/>
    </source>
</evidence>
<dbReference type="InterPro" id="IPR006311">
    <property type="entry name" value="TAT_signal"/>
</dbReference>
<protein>
    <recommendedName>
        <fullName evidence="4">Tryptophan 2-monooxygenase</fullName>
        <ecNumber evidence="3">1.13.12.3</ecNumber>
    </recommendedName>
</protein>
<comment type="pathway">
    <text evidence="1">Plant hormone metabolism; auxin biosynthesis.</text>
</comment>
<dbReference type="EMBL" id="CP041046">
    <property type="protein sequence ID" value="QDE40680.1"/>
    <property type="molecule type" value="Genomic_DNA"/>
</dbReference>
<evidence type="ECO:0000256" key="7">
    <source>
        <dbReference type="SAM" id="MobiDB-lite"/>
    </source>
</evidence>
<dbReference type="PANTHER" id="PTHR10742:SF410">
    <property type="entry name" value="LYSINE-SPECIFIC HISTONE DEMETHYLASE 2"/>
    <property type="match status" value="1"/>
</dbReference>
<gene>
    <name evidence="9" type="ORF">FIV34_16435</name>
</gene>
<dbReference type="Gene3D" id="1.20.1440.240">
    <property type="match status" value="1"/>
</dbReference>
<accession>A0A4Y5Z5D8</accession>
<dbReference type="Proteomes" id="UP000316093">
    <property type="component" value="Chromosome"/>
</dbReference>
<dbReference type="SUPFAM" id="SSF51905">
    <property type="entry name" value="FAD/NAD(P)-binding domain"/>
    <property type="match status" value="1"/>
</dbReference>
<dbReference type="RefSeq" id="WP_139984605.1">
    <property type="nucleotide sequence ID" value="NZ_CP041046.1"/>
</dbReference>
<evidence type="ECO:0000259" key="8">
    <source>
        <dbReference type="Pfam" id="PF01593"/>
    </source>
</evidence>
<dbReference type="PROSITE" id="PS51318">
    <property type="entry name" value="TAT"/>
    <property type="match status" value="1"/>
</dbReference>
<evidence type="ECO:0000256" key="6">
    <source>
        <dbReference type="ARBA" id="ARBA00047321"/>
    </source>
</evidence>
<reference evidence="9 10" key="1">
    <citation type="submission" date="2019-06" db="EMBL/GenBank/DDBJ databases">
        <title>A complete genome sequence for Luteibacter pinisoli MAH-14.</title>
        <authorList>
            <person name="Baltrus D.A."/>
        </authorList>
    </citation>
    <scope>NUCLEOTIDE SEQUENCE [LARGE SCALE GENOMIC DNA]</scope>
    <source>
        <strain evidence="9 10">MAH-14</strain>
    </source>
</reference>
<dbReference type="InterPro" id="IPR002937">
    <property type="entry name" value="Amino_oxidase"/>
</dbReference>
<evidence type="ECO:0000256" key="1">
    <source>
        <dbReference type="ARBA" id="ARBA00004814"/>
    </source>
</evidence>
<organism evidence="9 10">
    <name type="scientific">Luteibacter pinisoli</name>
    <dbReference type="NCBI Taxonomy" id="2589080"/>
    <lineage>
        <taxon>Bacteria</taxon>
        <taxon>Pseudomonadati</taxon>
        <taxon>Pseudomonadota</taxon>
        <taxon>Gammaproteobacteria</taxon>
        <taxon>Lysobacterales</taxon>
        <taxon>Rhodanobacteraceae</taxon>
        <taxon>Luteibacter</taxon>
    </lineage>
</organism>
<dbReference type="PANTHER" id="PTHR10742">
    <property type="entry name" value="FLAVIN MONOAMINE OXIDASE"/>
    <property type="match status" value="1"/>
</dbReference>
<dbReference type="Gene3D" id="3.50.50.60">
    <property type="entry name" value="FAD/NAD(P)-binding domain"/>
    <property type="match status" value="1"/>
</dbReference>
<dbReference type="SUPFAM" id="SSF54373">
    <property type="entry name" value="FAD-linked reductases, C-terminal domain"/>
    <property type="match status" value="1"/>
</dbReference>
<feature type="domain" description="Amine oxidase" evidence="8">
    <location>
        <begin position="64"/>
        <end position="520"/>
    </location>
</feature>
<sequence length="534" mass="57953">MGSESVPASISRRDLLRMIGVAGGSALMYQAMSNLGFAAESTYRRPPPLQGTGKGTVLILGAGLAGLVAAYELGKAGYKVQVLEYNARAGGRNWTLRGGDTYTELGGHTQHCEFDKGLYFNPGPWRIPYHHTGVIDYCHQFGVQLEPFVQVNHNAYMHSPDAFGGKPQRLRAVQADWHGGIAELLAKATGKGGLDDTVSKEDREILLESLRQFGGLNKDFRYTTGRESSEHRGYAKEPGGGPDGKPGLSQPVGISEILKSGLWKQLGVSELYEYQTTLMQPIGGMDAIGKAFVRELGPQVIRYNSKVTAIAQDDRGVTVTYEDTGKPGVAQQAKADWCVCTIPLSILSQIPIQVSAEKSAAISAVPYLSSAKVGLQFKRRFWEEDDRIYGGISTTDTPIGMIGYPSHGIGSKKGVLLGAYAFFMEAYEFTSLDPATRIAKAVEFGSLIHPQYKTEYENGMTVAWHRVPSTMGCFGWWTDEAREQHYANLCSMDGRIVLAGEHASYLPAWQEGAITSSLAAIDQLHRRAVAGGAA</sequence>
<comment type="similarity">
    <text evidence="2">Belongs to the tryptophan 2-monooxygenase family.</text>
</comment>
<dbReference type="GO" id="GO:0050361">
    <property type="term" value="F:tryptophan 2-monooxygenase activity"/>
    <property type="evidence" value="ECO:0007669"/>
    <property type="project" value="UniProtKB-EC"/>
</dbReference>
<comment type="catalytic activity">
    <reaction evidence="6">
        <text>L-tryptophan + O2 = indole-3-acetamide + CO2 + H2O</text>
        <dbReference type="Rhea" id="RHEA:16165"/>
        <dbReference type="ChEBI" id="CHEBI:15377"/>
        <dbReference type="ChEBI" id="CHEBI:15379"/>
        <dbReference type="ChEBI" id="CHEBI:16031"/>
        <dbReference type="ChEBI" id="CHEBI:16526"/>
        <dbReference type="ChEBI" id="CHEBI:57912"/>
        <dbReference type="EC" id="1.13.12.3"/>
    </reaction>
</comment>
<evidence type="ECO:0000256" key="5">
    <source>
        <dbReference type="ARBA" id="ARBA00023070"/>
    </source>
</evidence>
<dbReference type="OrthoDB" id="337830at2"/>
<dbReference type="InterPro" id="IPR036188">
    <property type="entry name" value="FAD/NAD-bd_sf"/>
</dbReference>
<feature type="region of interest" description="Disordered" evidence="7">
    <location>
        <begin position="225"/>
        <end position="250"/>
    </location>
</feature>
<dbReference type="Pfam" id="PF01593">
    <property type="entry name" value="Amino_oxidase"/>
    <property type="match status" value="1"/>
</dbReference>
<dbReference type="Gene3D" id="3.90.660.10">
    <property type="match status" value="1"/>
</dbReference>
<dbReference type="EC" id="1.13.12.3" evidence="3"/>
<proteinExistence type="inferred from homology"/>
<dbReference type="InterPro" id="IPR050281">
    <property type="entry name" value="Flavin_monoamine_oxidase"/>
</dbReference>